<evidence type="ECO:0000313" key="2">
    <source>
        <dbReference type="Proteomes" id="UP000682782"/>
    </source>
</evidence>
<keyword evidence="2" id="KW-1185">Reference proteome</keyword>
<sequence>MSRNDIEVYHYCDAATFGVPPHRHDFYELYCLLSDSYTYHVEDNQYELHPGTLILVPPGETHWPELQGPPRDIERIVLWLNPEFISSLSIFLPKTLGAMGSNLQDEHLIVPEEKTYHVILNLLYSLLYEKNRADADSQYLCHLILSQLLIHISRVLNQRTKPQEDPGTRYGEIMKVHEYINAHYRESLSVSDLAQRFFLDKNTMTRQFKRIIGMTPGDYIRRKRLENARELIRQGYSIQHAGYSSGFSDYSAFFRAFRQYYGMSPGDLVGRSKASRRQQSEQESEE</sequence>
<reference evidence="1" key="1">
    <citation type="submission" date="2021-01" db="EMBL/GenBank/DDBJ databases">
        <title>Complete genome sequence of Clostridiales bacterium R-7.</title>
        <authorList>
            <person name="Mahoney-Kurpe S.C."/>
            <person name="Palevich N."/>
            <person name="Koike S."/>
            <person name="Moon C.D."/>
            <person name="Attwood G.T."/>
        </authorList>
    </citation>
    <scope>NUCLEOTIDE SEQUENCE</scope>
    <source>
        <strain evidence="1">R-7</strain>
    </source>
</reference>
<protein>
    <submittedName>
        <fullName evidence="1">Helix-turn-helix domain-containing protein</fullName>
    </submittedName>
</protein>
<proteinExistence type="predicted"/>
<organism evidence="1 2">
    <name type="scientific">Aristaeella hokkaidonensis</name>
    <dbReference type="NCBI Taxonomy" id="3046382"/>
    <lineage>
        <taxon>Bacteria</taxon>
        <taxon>Bacillati</taxon>
        <taxon>Bacillota</taxon>
        <taxon>Clostridia</taxon>
        <taxon>Eubacteriales</taxon>
        <taxon>Aristaeellaceae</taxon>
        <taxon>Aristaeella</taxon>
    </lineage>
</organism>
<name>A0AC61NLA5_9FIRM</name>
<evidence type="ECO:0000313" key="1">
    <source>
        <dbReference type="EMBL" id="QUC67193.1"/>
    </source>
</evidence>
<accession>A0AC61NLA5</accession>
<dbReference type="Proteomes" id="UP000682782">
    <property type="component" value="Chromosome"/>
</dbReference>
<gene>
    <name evidence="1" type="ORF">JYE49_00285</name>
</gene>
<dbReference type="EMBL" id="CP068393">
    <property type="protein sequence ID" value="QUC67193.1"/>
    <property type="molecule type" value="Genomic_DNA"/>
</dbReference>